<dbReference type="AlphaFoldDB" id="A0A975T698"/>
<name>A0A975T698_9NOST</name>
<feature type="coiled-coil region" evidence="1">
    <location>
        <begin position="28"/>
        <end position="59"/>
    </location>
</feature>
<accession>A0A975T698</accession>
<evidence type="ECO:0000256" key="1">
    <source>
        <dbReference type="SAM" id="Coils"/>
    </source>
</evidence>
<keyword evidence="3" id="KW-1185">Reference proteome</keyword>
<keyword evidence="1" id="KW-0175">Coiled coil</keyword>
<evidence type="ECO:0000313" key="3">
    <source>
        <dbReference type="Proteomes" id="UP000683511"/>
    </source>
</evidence>
<protein>
    <submittedName>
        <fullName evidence="2">Uncharacterized protein</fullName>
    </submittedName>
</protein>
<dbReference type="EMBL" id="CP021056">
    <property type="protein sequence ID" value="QXE22909.1"/>
    <property type="molecule type" value="Genomic_DNA"/>
</dbReference>
<reference evidence="2" key="1">
    <citation type="submission" date="2017-04" db="EMBL/GenBank/DDBJ databases">
        <title>Genome deletions in a multicellular cyanobacterial endosymbiont for morphological adaptation in marine diatoms.</title>
        <authorList>
            <person name="Wang Y."/>
            <person name="Gao H."/>
            <person name="Li R."/>
            <person name="Xu X."/>
        </authorList>
    </citation>
    <scope>NUCLEOTIDE SEQUENCE</scope>
    <source>
        <strain evidence="2">FACHB 800</strain>
    </source>
</reference>
<evidence type="ECO:0000313" key="2">
    <source>
        <dbReference type="EMBL" id="QXE22909.1"/>
    </source>
</evidence>
<dbReference type="Proteomes" id="UP000683511">
    <property type="component" value="Chromosome"/>
</dbReference>
<proteinExistence type="predicted"/>
<gene>
    <name evidence="2" type="ORF">B6N60_01596</name>
</gene>
<sequence length="320" mass="34057">MIPIILGVVAAGAGALGIAKGAEGFNNIKKAEEIGKLAEKRYEDAIEDLKNQWQETNRLAGSYGNLQLRVRQRIVGRFVEFIRRNGQKASKTEQQFLEGLEGISIPQLEEFKTVAFEAKEVLNLVGKSTGAGCAAGTGAVSLASTVGTVAVPQFFGLFTKQVAVAELGLPGVAVWLGGGNALLGGAVLGGVAVGPALAVGGFKLAGEGEKALTQAREYQAEVNTQIAEIRVAGDFLRRVETRIREIGILVRKLETLASKQLDELESKDFLPGRDAAAFQQLALLVKALVEIFKTPILDNQGNLNPLVINVQAKYKHLGDL</sequence>
<dbReference type="KEGG" id="rsin:B6N60_01596"/>
<organism evidence="2 3">
    <name type="scientific">Richelia sinica FACHB-800</name>
    <dbReference type="NCBI Taxonomy" id="1357546"/>
    <lineage>
        <taxon>Bacteria</taxon>
        <taxon>Bacillati</taxon>
        <taxon>Cyanobacteriota</taxon>
        <taxon>Cyanophyceae</taxon>
        <taxon>Nostocales</taxon>
        <taxon>Nostocaceae</taxon>
        <taxon>Richelia</taxon>
    </lineage>
</organism>